<feature type="binding site" evidence="7">
    <location>
        <begin position="37"/>
        <end position="39"/>
    </location>
    <ligand>
        <name>S-adenosyl-L-methionine</name>
        <dbReference type="ChEBI" id="CHEBI:59789"/>
    </ligand>
</feature>
<keyword evidence="2 7" id="KW-0963">Cytoplasm</keyword>
<dbReference type="Pfam" id="PF01795">
    <property type="entry name" value="Methyltransf_5"/>
    <property type="match status" value="1"/>
</dbReference>
<evidence type="ECO:0000313" key="9">
    <source>
        <dbReference type="Proteomes" id="UP000291189"/>
    </source>
</evidence>
<dbReference type="GO" id="GO:0005737">
    <property type="term" value="C:cytoplasm"/>
    <property type="evidence" value="ECO:0007669"/>
    <property type="project" value="UniProtKB-SubCell"/>
</dbReference>
<keyword evidence="5 7" id="KW-0808">Transferase</keyword>
<dbReference type="GO" id="GO:0071424">
    <property type="term" value="F:rRNA (cytosine-N4-)-methyltransferase activity"/>
    <property type="evidence" value="ECO:0007669"/>
    <property type="project" value="UniProtKB-UniRule"/>
</dbReference>
<protein>
    <recommendedName>
        <fullName evidence="7">Ribosomal RNA small subunit methyltransferase H</fullName>
        <ecNumber evidence="7">2.1.1.199</ecNumber>
    </recommendedName>
    <alternativeName>
        <fullName evidence="7">16S rRNA m(4)C1402 methyltransferase</fullName>
    </alternativeName>
    <alternativeName>
        <fullName evidence="7">rRNA (cytosine-N(4)-)-methyltransferase RsmH</fullName>
    </alternativeName>
</protein>
<dbReference type="InterPro" id="IPR029063">
    <property type="entry name" value="SAM-dependent_MTases_sf"/>
</dbReference>
<dbReference type="HAMAP" id="MF_01007">
    <property type="entry name" value="16SrRNA_methyltr_H"/>
    <property type="match status" value="1"/>
</dbReference>
<dbReference type="Gene3D" id="1.10.150.170">
    <property type="entry name" value="Putative methyltransferase TM0872, insert domain"/>
    <property type="match status" value="1"/>
</dbReference>
<evidence type="ECO:0000256" key="1">
    <source>
        <dbReference type="ARBA" id="ARBA00010396"/>
    </source>
</evidence>
<comment type="subcellular location">
    <subcellularLocation>
        <location evidence="7">Cytoplasm</location>
    </subcellularLocation>
</comment>
<dbReference type="SUPFAM" id="SSF53335">
    <property type="entry name" value="S-adenosyl-L-methionine-dependent methyltransferases"/>
    <property type="match status" value="1"/>
</dbReference>
<dbReference type="FunFam" id="1.10.150.170:FF:000001">
    <property type="entry name" value="Ribosomal RNA small subunit methyltransferase H"/>
    <property type="match status" value="1"/>
</dbReference>
<accession>A0A4Q5J2V8</accession>
<dbReference type="PANTHER" id="PTHR11265:SF0">
    <property type="entry name" value="12S RRNA N4-METHYLCYTIDINE METHYLTRANSFERASE"/>
    <property type="match status" value="1"/>
</dbReference>
<dbReference type="PIRSF" id="PIRSF004486">
    <property type="entry name" value="MraW"/>
    <property type="match status" value="1"/>
</dbReference>
<dbReference type="Gene3D" id="3.40.50.150">
    <property type="entry name" value="Vaccinia Virus protein VP39"/>
    <property type="match status" value="1"/>
</dbReference>
<dbReference type="SUPFAM" id="SSF81799">
    <property type="entry name" value="Putative methyltransferase TM0872, insert domain"/>
    <property type="match status" value="1"/>
</dbReference>
<evidence type="ECO:0000313" key="8">
    <source>
        <dbReference type="EMBL" id="RYU11849.1"/>
    </source>
</evidence>
<sequence>MPTPAHVPVLLDRVVALVAPALERPGSIMVDATLGLGGHTEAVLERCPQARVIGIDRDTHALERSRERLAPYAERVTFVHAVYDEIGEVLAEQGLDHVDGVLFDLGVSSMQLDVRERGFAYAEDAPLDMRMNDTTGPTAADVLNEYSVDELARILREYGEEKFARRIAEAVVRERAKEPFTRSGRLVELLYAAIPAPARRTGGHPAKRTFQALRIEVNDELSVLRRALPAAIDAVGVGGRVVVMSYHSLEDRMAKQAFTEVTRSDLPPELPFVPEGHEPPFRLLTRGAEKAPADEIAENPRAASVRVRAVERVAGGVR</sequence>
<comment type="caution">
    <text evidence="8">The sequence shown here is derived from an EMBL/GenBank/DDBJ whole genome shotgun (WGS) entry which is preliminary data.</text>
</comment>
<evidence type="ECO:0000256" key="6">
    <source>
        <dbReference type="ARBA" id="ARBA00022691"/>
    </source>
</evidence>
<feature type="binding site" evidence="7">
    <location>
        <position position="104"/>
    </location>
    <ligand>
        <name>S-adenosyl-L-methionine</name>
        <dbReference type="ChEBI" id="CHEBI:59789"/>
    </ligand>
</feature>
<reference evidence="8 9" key="1">
    <citation type="submission" date="2019-01" db="EMBL/GenBank/DDBJ databases">
        <title>Nocardioides guangzhouensis sp. nov., an actinobacterium isolated from soil.</title>
        <authorList>
            <person name="Fu Y."/>
            <person name="Cai Y."/>
            <person name="Lin Z."/>
            <person name="Chen P."/>
        </authorList>
    </citation>
    <scope>NUCLEOTIDE SEQUENCE [LARGE SCALE GENOMIC DNA]</scope>
    <source>
        <strain evidence="8 9">NBRC 105384</strain>
    </source>
</reference>
<feature type="binding site" evidence="7">
    <location>
        <position position="56"/>
    </location>
    <ligand>
        <name>S-adenosyl-L-methionine</name>
        <dbReference type="ChEBI" id="CHEBI:59789"/>
    </ligand>
</feature>
<evidence type="ECO:0000256" key="3">
    <source>
        <dbReference type="ARBA" id="ARBA00022552"/>
    </source>
</evidence>
<proteinExistence type="inferred from homology"/>
<dbReference type="RefSeq" id="WP_129987437.1">
    <property type="nucleotide sequence ID" value="NZ_SDPU01000022.1"/>
</dbReference>
<dbReference type="PANTHER" id="PTHR11265">
    <property type="entry name" value="S-ADENOSYL-METHYLTRANSFERASE MRAW"/>
    <property type="match status" value="1"/>
</dbReference>
<gene>
    <name evidence="7 8" type="primary">rsmH</name>
    <name evidence="8" type="ORF">ETU37_11330</name>
</gene>
<evidence type="ECO:0000256" key="4">
    <source>
        <dbReference type="ARBA" id="ARBA00022603"/>
    </source>
</evidence>
<dbReference type="EMBL" id="SDPU01000022">
    <property type="protein sequence ID" value="RYU11849.1"/>
    <property type="molecule type" value="Genomic_DNA"/>
</dbReference>
<organism evidence="8 9">
    <name type="scientific">Nocardioides iriomotensis</name>
    <dbReference type="NCBI Taxonomy" id="715784"/>
    <lineage>
        <taxon>Bacteria</taxon>
        <taxon>Bacillati</taxon>
        <taxon>Actinomycetota</taxon>
        <taxon>Actinomycetes</taxon>
        <taxon>Propionibacteriales</taxon>
        <taxon>Nocardioidaceae</taxon>
        <taxon>Nocardioides</taxon>
    </lineage>
</organism>
<feature type="binding site" evidence="7">
    <location>
        <position position="83"/>
    </location>
    <ligand>
        <name>S-adenosyl-L-methionine</name>
        <dbReference type="ChEBI" id="CHEBI:59789"/>
    </ligand>
</feature>
<dbReference type="NCBIfam" id="TIGR00006">
    <property type="entry name" value="16S rRNA (cytosine(1402)-N(4))-methyltransferase RsmH"/>
    <property type="match status" value="1"/>
</dbReference>
<keyword evidence="4 7" id="KW-0489">Methyltransferase</keyword>
<keyword evidence="9" id="KW-1185">Reference proteome</keyword>
<dbReference type="EC" id="2.1.1.199" evidence="7"/>
<dbReference type="AlphaFoldDB" id="A0A4Q5J2V8"/>
<keyword evidence="6 7" id="KW-0949">S-adenosyl-L-methionine</keyword>
<name>A0A4Q5J2V8_9ACTN</name>
<comment type="catalytic activity">
    <reaction evidence="7">
        <text>cytidine(1402) in 16S rRNA + S-adenosyl-L-methionine = N(4)-methylcytidine(1402) in 16S rRNA + S-adenosyl-L-homocysteine + H(+)</text>
        <dbReference type="Rhea" id="RHEA:42928"/>
        <dbReference type="Rhea" id="RHEA-COMP:10286"/>
        <dbReference type="Rhea" id="RHEA-COMP:10287"/>
        <dbReference type="ChEBI" id="CHEBI:15378"/>
        <dbReference type="ChEBI" id="CHEBI:57856"/>
        <dbReference type="ChEBI" id="CHEBI:59789"/>
        <dbReference type="ChEBI" id="CHEBI:74506"/>
        <dbReference type="ChEBI" id="CHEBI:82748"/>
        <dbReference type="EC" id="2.1.1.199"/>
    </reaction>
</comment>
<dbReference type="Proteomes" id="UP000291189">
    <property type="component" value="Unassembled WGS sequence"/>
</dbReference>
<evidence type="ECO:0000256" key="7">
    <source>
        <dbReference type="HAMAP-Rule" id="MF_01007"/>
    </source>
</evidence>
<evidence type="ECO:0000256" key="2">
    <source>
        <dbReference type="ARBA" id="ARBA00022490"/>
    </source>
</evidence>
<comment type="similarity">
    <text evidence="1 7">Belongs to the methyltransferase superfamily. RsmH family.</text>
</comment>
<dbReference type="OrthoDB" id="9806637at2"/>
<comment type="function">
    <text evidence="7">Specifically methylates the N4 position of cytidine in position 1402 (C1402) of 16S rRNA.</text>
</comment>
<dbReference type="InterPro" id="IPR002903">
    <property type="entry name" value="RsmH"/>
</dbReference>
<feature type="binding site" evidence="7">
    <location>
        <position position="111"/>
    </location>
    <ligand>
        <name>S-adenosyl-L-methionine</name>
        <dbReference type="ChEBI" id="CHEBI:59789"/>
    </ligand>
</feature>
<dbReference type="InterPro" id="IPR023397">
    <property type="entry name" value="SAM-dep_MeTrfase_MraW_recog"/>
</dbReference>
<keyword evidence="3 7" id="KW-0698">rRNA processing</keyword>
<evidence type="ECO:0000256" key="5">
    <source>
        <dbReference type="ARBA" id="ARBA00022679"/>
    </source>
</evidence>
<dbReference type="GO" id="GO:0070475">
    <property type="term" value="P:rRNA base methylation"/>
    <property type="evidence" value="ECO:0007669"/>
    <property type="project" value="UniProtKB-UniRule"/>
</dbReference>